<feature type="transmembrane region" description="Helical" evidence="6">
    <location>
        <begin position="21"/>
        <end position="41"/>
    </location>
</feature>
<protein>
    <submittedName>
        <fullName evidence="8">Peptidase S41</fullName>
    </submittedName>
</protein>
<gene>
    <name evidence="8" type="ORF">AFM12_08290</name>
</gene>
<dbReference type="InterPro" id="IPR004447">
    <property type="entry name" value="Peptidase_S41A"/>
</dbReference>
<evidence type="ECO:0000256" key="6">
    <source>
        <dbReference type="SAM" id="Phobius"/>
    </source>
</evidence>
<dbReference type="AlphaFoldDB" id="A0A0P7BV90"/>
<dbReference type="Gene3D" id="2.30.42.10">
    <property type="match status" value="1"/>
</dbReference>
<organism evidence="8 9">
    <name type="scientific">Jiulongibacter sediminis</name>
    <dbReference type="NCBI Taxonomy" id="1605367"/>
    <lineage>
        <taxon>Bacteria</taxon>
        <taxon>Pseudomonadati</taxon>
        <taxon>Bacteroidota</taxon>
        <taxon>Cytophagia</taxon>
        <taxon>Cytophagales</taxon>
        <taxon>Leadbetterellaceae</taxon>
        <taxon>Jiulongibacter</taxon>
    </lineage>
</organism>
<keyword evidence="2 5" id="KW-0645">Protease</keyword>
<evidence type="ECO:0000256" key="3">
    <source>
        <dbReference type="ARBA" id="ARBA00022801"/>
    </source>
</evidence>
<keyword evidence="4 5" id="KW-0720">Serine protease</keyword>
<dbReference type="Pfam" id="PF13180">
    <property type="entry name" value="PDZ_2"/>
    <property type="match status" value="1"/>
</dbReference>
<evidence type="ECO:0000256" key="4">
    <source>
        <dbReference type="ARBA" id="ARBA00022825"/>
    </source>
</evidence>
<keyword evidence="9" id="KW-1185">Reference proteome</keyword>
<feature type="domain" description="PDZ" evidence="7">
    <location>
        <begin position="101"/>
        <end position="157"/>
    </location>
</feature>
<keyword evidence="6" id="KW-0812">Transmembrane</keyword>
<dbReference type="CDD" id="cd07560">
    <property type="entry name" value="Peptidase_S41_CPP"/>
    <property type="match status" value="1"/>
</dbReference>
<reference evidence="8 9" key="1">
    <citation type="submission" date="2015-07" db="EMBL/GenBank/DDBJ databases">
        <title>The draft genome sequence of Leadbetterella sp. JN14-9.</title>
        <authorList>
            <person name="Liu Y."/>
            <person name="Du J."/>
            <person name="Shao Z."/>
        </authorList>
    </citation>
    <scope>NUCLEOTIDE SEQUENCE [LARGE SCALE GENOMIC DNA]</scope>
    <source>
        <strain evidence="8 9">JN14-9</strain>
    </source>
</reference>
<dbReference type="GO" id="GO:0004175">
    <property type="term" value="F:endopeptidase activity"/>
    <property type="evidence" value="ECO:0007669"/>
    <property type="project" value="TreeGrafter"/>
</dbReference>
<dbReference type="Pfam" id="PF03572">
    <property type="entry name" value="Peptidase_S41"/>
    <property type="match status" value="1"/>
</dbReference>
<dbReference type="SUPFAM" id="SSF52096">
    <property type="entry name" value="ClpP/crotonase"/>
    <property type="match status" value="1"/>
</dbReference>
<keyword evidence="6" id="KW-1133">Transmembrane helix</keyword>
<dbReference type="GO" id="GO:0007165">
    <property type="term" value="P:signal transduction"/>
    <property type="evidence" value="ECO:0007669"/>
    <property type="project" value="TreeGrafter"/>
</dbReference>
<dbReference type="PATRIC" id="fig|1605367.3.peg.3037"/>
<dbReference type="InterPro" id="IPR001478">
    <property type="entry name" value="PDZ"/>
</dbReference>
<proteinExistence type="inferred from homology"/>
<name>A0A0P7BV90_9BACT</name>
<dbReference type="PANTHER" id="PTHR32060:SF30">
    <property type="entry name" value="CARBOXY-TERMINAL PROCESSING PROTEASE CTPA"/>
    <property type="match status" value="1"/>
</dbReference>
<keyword evidence="3 5" id="KW-0378">Hydrolase</keyword>
<dbReference type="Gene3D" id="3.30.750.44">
    <property type="match status" value="1"/>
</dbReference>
<sequence>MNRQTALEKKKINNSKFAIRLPIIIAITLAAGIQIGAKFFGNKSVIGDVVKSSSKFKEILTYIDRSYVDEVDTDSLADYGIMKMLEKLDPHTAYLPAEEAELAMSELQNGFDGIGVEFNIYNDTVYVVTPLSGGPSEEVGIQSGDAIIEANGTELTGEKVNTRLIFNTLRGQRGTSVDMKIKRKGYNDLLDFTVVRDKIPTYSVDAAYLMEDKQTGFIKITRFSETTYSEFMEGLEELKTQGMKRLILDLRGNPGGYLERAVNIADEFIEGSGVLVYTDGKDDRNDRKIFARHEGDFEKGALIVLIDEGSASASEIVSGALQDYDRALIVGRRSFGKGLVQAPISLSDGSELRLTISRYYIPSGRSIQKPYESGNLEDYYGELGHRAEHGEFFNADSVQNENGKAYETVHGRKVYGGGGITPDIFVPRDTSHISRYLMELYSNNVIREFATSYANDHKAQLEKMSIDAYVKNFTVDSKMLSQIRSNGEKLSIEYNAEEFRKSKEFIQQQVKALIARAIWKDRAGLSNSFYKVVNKDDEFIKAALSHFDEAGKLGS</sequence>
<dbReference type="InterPro" id="IPR005151">
    <property type="entry name" value="Tail-specific_protease"/>
</dbReference>
<dbReference type="GO" id="GO:0030288">
    <property type="term" value="C:outer membrane-bounded periplasmic space"/>
    <property type="evidence" value="ECO:0007669"/>
    <property type="project" value="TreeGrafter"/>
</dbReference>
<dbReference type="SMART" id="SM00228">
    <property type="entry name" value="PDZ"/>
    <property type="match status" value="1"/>
</dbReference>
<evidence type="ECO:0000259" key="7">
    <source>
        <dbReference type="PROSITE" id="PS50106"/>
    </source>
</evidence>
<evidence type="ECO:0000313" key="9">
    <source>
        <dbReference type="Proteomes" id="UP000050454"/>
    </source>
</evidence>
<evidence type="ECO:0000256" key="5">
    <source>
        <dbReference type="RuleBase" id="RU004404"/>
    </source>
</evidence>
<evidence type="ECO:0000256" key="2">
    <source>
        <dbReference type="ARBA" id="ARBA00022670"/>
    </source>
</evidence>
<comment type="caution">
    <text evidence="8">The sequence shown here is derived from an EMBL/GenBank/DDBJ whole genome shotgun (WGS) entry which is preliminary data.</text>
</comment>
<dbReference type="Proteomes" id="UP000050454">
    <property type="component" value="Unassembled WGS sequence"/>
</dbReference>
<dbReference type="InterPro" id="IPR029045">
    <property type="entry name" value="ClpP/crotonase-like_dom_sf"/>
</dbReference>
<dbReference type="PANTHER" id="PTHR32060">
    <property type="entry name" value="TAIL-SPECIFIC PROTEASE"/>
    <property type="match status" value="1"/>
</dbReference>
<dbReference type="PROSITE" id="PS50106">
    <property type="entry name" value="PDZ"/>
    <property type="match status" value="1"/>
</dbReference>
<keyword evidence="6" id="KW-0472">Membrane</keyword>
<dbReference type="GO" id="GO:0006508">
    <property type="term" value="P:proteolysis"/>
    <property type="evidence" value="ECO:0007669"/>
    <property type="project" value="UniProtKB-KW"/>
</dbReference>
<dbReference type="SMART" id="SM00245">
    <property type="entry name" value="TSPc"/>
    <property type="match status" value="1"/>
</dbReference>
<dbReference type="EMBL" id="LGTQ01000006">
    <property type="protein sequence ID" value="KPM48600.1"/>
    <property type="molecule type" value="Genomic_DNA"/>
</dbReference>
<comment type="similarity">
    <text evidence="1 5">Belongs to the peptidase S41A family.</text>
</comment>
<accession>A0A0P7BV90</accession>
<dbReference type="SUPFAM" id="SSF50156">
    <property type="entry name" value="PDZ domain-like"/>
    <property type="match status" value="1"/>
</dbReference>
<dbReference type="GO" id="GO:0008236">
    <property type="term" value="F:serine-type peptidase activity"/>
    <property type="evidence" value="ECO:0007669"/>
    <property type="project" value="UniProtKB-KW"/>
</dbReference>
<evidence type="ECO:0000313" key="8">
    <source>
        <dbReference type="EMBL" id="KPM48600.1"/>
    </source>
</evidence>
<dbReference type="NCBIfam" id="TIGR00225">
    <property type="entry name" value="prc"/>
    <property type="match status" value="1"/>
</dbReference>
<dbReference type="STRING" id="1605367.AFM12_08290"/>
<dbReference type="Gene3D" id="3.90.226.10">
    <property type="entry name" value="2-enoyl-CoA Hydratase, Chain A, domain 1"/>
    <property type="match status" value="1"/>
</dbReference>
<evidence type="ECO:0000256" key="1">
    <source>
        <dbReference type="ARBA" id="ARBA00009179"/>
    </source>
</evidence>
<dbReference type="InterPro" id="IPR036034">
    <property type="entry name" value="PDZ_sf"/>
</dbReference>
<dbReference type="CDD" id="cd06782">
    <property type="entry name" value="cpPDZ_CPP-like"/>
    <property type="match status" value="1"/>
</dbReference>